<dbReference type="Proteomes" id="UP001314263">
    <property type="component" value="Unassembled WGS sequence"/>
</dbReference>
<keyword evidence="8" id="KW-0325">Glycoprotein</keyword>
<evidence type="ECO:0000256" key="11">
    <source>
        <dbReference type="SAM" id="SignalP"/>
    </source>
</evidence>
<dbReference type="PANTHER" id="PTHR13460">
    <property type="match status" value="1"/>
</dbReference>
<comment type="subcellular location">
    <subcellularLocation>
        <location evidence="1">Endoplasmic reticulum membrane</location>
        <topology evidence="1">Single-pass type I membrane protein</topology>
    </subcellularLocation>
</comment>
<feature type="signal peptide" evidence="11">
    <location>
        <begin position="1"/>
        <end position="26"/>
    </location>
</feature>
<keyword evidence="14" id="KW-1185">Reference proteome</keyword>
<dbReference type="AlphaFoldDB" id="A0AAV1IDY1"/>
<keyword evidence="3" id="KW-0812">Transmembrane</keyword>
<evidence type="ECO:0000313" key="14">
    <source>
        <dbReference type="Proteomes" id="UP001314263"/>
    </source>
</evidence>
<sequence>MRPVYKRHSIIHFVSALALIAVQSSAGQATGGHPQKADSRTSTPVVVTGVVFQVDSGNLFSAFQDATGQLWQADFDYLGGNTEGTRNTISNATDSDAPMYATNRVGPSFLYDFGPINRLMPDETYNVTLFFTEIYWDQPNARLFNVSANNRTIVTNYDIYTAAGSRDAGSNLTFPVTLGPLAQLELQFSGVRDNAAIAGIQVSGPMAPSFKIQSFLQNDTASASPAHGKTLLRIDSGRHVTAGNYSADNSDVWTYDKLFQGGGTESFTSVIKNATNPDSTVYDTNRVGGAFQYGFTPVQGIKPNASYTILLHAADLYWSKPGQRTFTVSANGVPVLTNYDVIAEAGGPLAAATAALKVTADSQGVITLAWAATRDQAMVGGIELYPAEHAPRSAPKAAGAASAPAPAQAAEPAALAPTPALEPFGLLAPAAGVPKVSKYGPKSAGPSASAPEHQPSGLVVLDLQAAAPGPRPLPYGLKAAGALAPGPGYGGYGYGHGHYGRGYGSYDYGPGHYGRGYGGYGYEQTAGRYGL</sequence>
<name>A0AAV1IDY1_9CHLO</name>
<evidence type="ECO:0000256" key="7">
    <source>
        <dbReference type="ARBA" id="ARBA00023136"/>
    </source>
</evidence>
<evidence type="ECO:0000256" key="8">
    <source>
        <dbReference type="ARBA" id="ARBA00023180"/>
    </source>
</evidence>
<dbReference type="GO" id="GO:0005789">
    <property type="term" value="C:endoplasmic reticulum membrane"/>
    <property type="evidence" value="ECO:0007669"/>
    <property type="project" value="UniProtKB-SubCell"/>
</dbReference>
<evidence type="ECO:0000256" key="5">
    <source>
        <dbReference type="ARBA" id="ARBA00022824"/>
    </source>
</evidence>
<evidence type="ECO:0000256" key="10">
    <source>
        <dbReference type="SAM" id="MobiDB-lite"/>
    </source>
</evidence>
<keyword evidence="4 11" id="KW-0732">Signal</keyword>
<dbReference type="GO" id="GO:0030246">
    <property type="term" value="F:carbohydrate binding"/>
    <property type="evidence" value="ECO:0007669"/>
    <property type="project" value="InterPro"/>
</dbReference>
<evidence type="ECO:0000256" key="9">
    <source>
        <dbReference type="ARBA" id="ARBA00023277"/>
    </source>
</evidence>
<evidence type="ECO:0000256" key="3">
    <source>
        <dbReference type="ARBA" id="ARBA00022692"/>
    </source>
</evidence>
<reference evidence="13 14" key="1">
    <citation type="submission" date="2023-10" db="EMBL/GenBank/DDBJ databases">
        <authorList>
            <person name="Maclean D."/>
            <person name="Macfadyen A."/>
        </authorList>
    </citation>
    <scope>NUCLEOTIDE SEQUENCE [LARGE SCALE GENOMIC DNA]</scope>
</reference>
<dbReference type="InterPro" id="IPR021720">
    <property type="entry name" value="Malectin_dom"/>
</dbReference>
<keyword evidence="5" id="KW-0256">Endoplasmic reticulum</keyword>
<feature type="chain" id="PRO_5043976407" description="Malectin domain-containing protein" evidence="11">
    <location>
        <begin position="27"/>
        <end position="531"/>
    </location>
</feature>
<keyword evidence="7" id="KW-0472">Membrane</keyword>
<comment type="similarity">
    <text evidence="2">Belongs to the malectin family.</text>
</comment>
<dbReference type="PANTHER" id="PTHR13460:SF0">
    <property type="entry name" value="MALECTIN"/>
    <property type="match status" value="1"/>
</dbReference>
<proteinExistence type="inferred from homology"/>
<accession>A0AAV1IDY1</accession>
<dbReference type="Pfam" id="PF11721">
    <property type="entry name" value="Malectin"/>
    <property type="match status" value="2"/>
</dbReference>
<evidence type="ECO:0000313" key="13">
    <source>
        <dbReference type="EMBL" id="CAK0784660.1"/>
    </source>
</evidence>
<dbReference type="InterPro" id="IPR039155">
    <property type="entry name" value="MLEC"/>
</dbReference>
<evidence type="ECO:0000256" key="6">
    <source>
        <dbReference type="ARBA" id="ARBA00022989"/>
    </source>
</evidence>
<comment type="caution">
    <text evidence="13">The sequence shown here is derived from an EMBL/GenBank/DDBJ whole genome shotgun (WGS) entry which is preliminary data.</text>
</comment>
<keyword evidence="6" id="KW-1133">Transmembrane helix</keyword>
<evidence type="ECO:0000256" key="2">
    <source>
        <dbReference type="ARBA" id="ARBA00009141"/>
    </source>
</evidence>
<evidence type="ECO:0000259" key="12">
    <source>
        <dbReference type="Pfam" id="PF11721"/>
    </source>
</evidence>
<dbReference type="Gene3D" id="2.60.120.430">
    <property type="entry name" value="Galactose-binding lectin"/>
    <property type="match status" value="2"/>
</dbReference>
<gene>
    <name evidence="13" type="ORF">CVIRNUC_007864</name>
</gene>
<evidence type="ECO:0000256" key="4">
    <source>
        <dbReference type="ARBA" id="ARBA00022729"/>
    </source>
</evidence>
<organism evidence="13 14">
    <name type="scientific">Coccomyxa viridis</name>
    <dbReference type="NCBI Taxonomy" id="1274662"/>
    <lineage>
        <taxon>Eukaryota</taxon>
        <taxon>Viridiplantae</taxon>
        <taxon>Chlorophyta</taxon>
        <taxon>core chlorophytes</taxon>
        <taxon>Trebouxiophyceae</taxon>
        <taxon>Trebouxiophyceae incertae sedis</taxon>
        <taxon>Coccomyxaceae</taxon>
        <taxon>Coccomyxa</taxon>
    </lineage>
</organism>
<dbReference type="EMBL" id="CAUYUE010000011">
    <property type="protein sequence ID" value="CAK0784660.1"/>
    <property type="molecule type" value="Genomic_DNA"/>
</dbReference>
<keyword evidence="9" id="KW-0119">Carbohydrate metabolism</keyword>
<protein>
    <recommendedName>
        <fullName evidence="12">Malectin domain-containing protein</fullName>
    </recommendedName>
</protein>
<feature type="domain" description="Malectin" evidence="12">
    <location>
        <begin position="53"/>
        <end position="199"/>
    </location>
</feature>
<feature type="domain" description="Malectin" evidence="12">
    <location>
        <begin position="241"/>
        <end position="365"/>
    </location>
</feature>
<feature type="region of interest" description="Disordered" evidence="10">
    <location>
        <begin position="393"/>
        <end position="413"/>
    </location>
</feature>
<evidence type="ECO:0000256" key="1">
    <source>
        <dbReference type="ARBA" id="ARBA00004115"/>
    </source>
</evidence>